<dbReference type="InterPro" id="IPR029063">
    <property type="entry name" value="SAM-dependent_MTases_sf"/>
</dbReference>
<name>A0A930H5K5_9FIRM</name>
<proteinExistence type="predicted"/>
<sequence>MDKDLSFYEVMNIDDDLQRNEMLYKFFDEDSRLKSKFGMVEKLTTIREIDKVINLNTKMLDIGAGTGVYTINYADKVSEIYAFEPAENNFLKLNENLKNYNFNNVITKQLNSLELEILPDDYFDIVLLFGPLYHLSNKEHQLKTLNDAIRVCKNGGHIFIAFINHDMVPITETYYNFNYFEKGAYNKETQRVRNRPFIFFTIDESKSLVEESGLKIESIIASDGFSELLSEKIEKMSYVAYENYLQWHFNHCKNKELLGATNHLLFVTKNIK</sequence>
<reference evidence="1" key="1">
    <citation type="submission" date="2020-04" db="EMBL/GenBank/DDBJ databases">
        <title>Deep metagenomics examines the oral microbiome during advanced dental caries in children, revealing novel taxa and co-occurrences with host molecules.</title>
        <authorList>
            <person name="Baker J.L."/>
            <person name="Morton J.T."/>
            <person name="Dinis M."/>
            <person name="Alvarez R."/>
            <person name="Tran N.C."/>
            <person name="Knight R."/>
            <person name="Edlund A."/>
        </authorList>
    </citation>
    <scope>NUCLEOTIDE SEQUENCE</scope>
    <source>
        <strain evidence="1">JCVI_23_bin.11</strain>
    </source>
</reference>
<dbReference type="CDD" id="cd02440">
    <property type="entry name" value="AdoMet_MTases"/>
    <property type="match status" value="1"/>
</dbReference>
<organism evidence="1 2">
    <name type="scientific">Parvimonas micra</name>
    <dbReference type="NCBI Taxonomy" id="33033"/>
    <lineage>
        <taxon>Bacteria</taxon>
        <taxon>Bacillati</taxon>
        <taxon>Bacillota</taxon>
        <taxon>Tissierellia</taxon>
        <taxon>Tissierellales</taxon>
        <taxon>Peptoniphilaceae</taxon>
        <taxon>Parvimonas</taxon>
    </lineage>
</organism>
<dbReference type="GO" id="GO:0008168">
    <property type="term" value="F:methyltransferase activity"/>
    <property type="evidence" value="ECO:0007669"/>
    <property type="project" value="UniProtKB-KW"/>
</dbReference>
<dbReference type="EMBL" id="JABZRE010000028">
    <property type="protein sequence ID" value="MBF1307434.1"/>
    <property type="molecule type" value="Genomic_DNA"/>
</dbReference>
<keyword evidence="1" id="KW-0489">Methyltransferase</keyword>
<dbReference type="Proteomes" id="UP000758611">
    <property type="component" value="Unassembled WGS sequence"/>
</dbReference>
<comment type="caution">
    <text evidence="1">The sequence shown here is derived from an EMBL/GenBank/DDBJ whole genome shotgun (WGS) entry which is preliminary data.</text>
</comment>
<accession>A0A930H5K5</accession>
<dbReference type="SUPFAM" id="SSF53335">
    <property type="entry name" value="S-adenosyl-L-methionine-dependent methyltransferases"/>
    <property type="match status" value="1"/>
</dbReference>
<dbReference type="GO" id="GO:0032259">
    <property type="term" value="P:methylation"/>
    <property type="evidence" value="ECO:0007669"/>
    <property type="project" value="UniProtKB-KW"/>
</dbReference>
<dbReference type="RefSeq" id="WP_278478280.1">
    <property type="nucleotide sequence ID" value="NZ_JABZRE010000028.1"/>
</dbReference>
<keyword evidence="1" id="KW-0808">Transferase</keyword>
<dbReference type="AlphaFoldDB" id="A0A930H5K5"/>
<protein>
    <submittedName>
        <fullName evidence="1">Class I SAM-dependent methyltransferase</fullName>
    </submittedName>
</protein>
<dbReference type="Pfam" id="PF13489">
    <property type="entry name" value="Methyltransf_23"/>
    <property type="match status" value="1"/>
</dbReference>
<dbReference type="Gene3D" id="3.40.50.150">
    <property type="entry name" value="Vaccinia Virus protein VP39"/>
    <property type="match status" value="1"/>
</dbReference>
<evidence type="ECO:0000313" key="2">
    <source>
        <dbReference type="Proteomes" id="UP000758611"/>
    </source>
</evidence>
<evidence type="ECO:0000313" key="1">
    <source>
        <dbReference type="EMBL" id="MBF1307434.1"/>
    </source>
</evidence>
<gene>
    <name evidence="1" type="ORF">HXM94_06625</name>
</gene>